<keyword evidence="2 5" id="KW-0812">Transmembrane</keyword>
<accession>A0AAN8JG50</accession>
<dbReference type="Proteomes" id="UP001347796">
    <property type="component" value="Unassembled WGS sequence"/>
</dbReference>
<dbReference type="Pfam" id="PF10324">
    <property type="entry name" value="7TM_GPCR_Srw"/>
    <property type="match status" value="1"/>
</dbReference>
<organism evidence="7 8">
    <name type="scientific">Patella caerulea</name>
    <name type="common">Rayed Mediterranean limpet</name>
    <dbReference type="NCBI Taxonomy" id="87958"/>
    <lineage>
        <taxon>Eukaryota</taxon>
        <taxon>Metazoa</taxon>
        <taxon>Spiralia</taxon>
        <taxon>Lophotrochozoa</taxon>
        <taxon>Mollusca</taxon>
        <taxon>Gastropoda</taxon>
        <taxon>Patellogastropoda</taxon>
        <taxon>Patelloidea</taxon>
        <taxon>Patellidae</taxon>
        <taxon>Patella</taxon>
    </lineage>
</organism>
<dbReference type="EMBL" id="JAZGQO010000010">
    <property type="protein sequence ID" value="KAK6177571.1"/>
    <property type="molecule type" value="Genomic_DNA"/>
</dbReference>
<keyword evidence="4 5" id="KW-0472">Membrane</keyword>
<dbReference type="GO" id="GO:0005886">
    <property type="term" value="C:plasma membrane"/>
    <property type="evidence" value="ECO:0007669"/>
    <property type="project" value="TreeGrafter"/>
</dbReference>
<keyword evidence="3 5" id="KW-1133">Transmembrane helix</keyword>
<evidence type="ECO:0000256" key="2">
    <source>
        <dbReference type="ARBA" id="ARBA00022692"/>
    </source>
</evidence>
<dbReference type="InterPro" id="IPR017452">
    <property type="entry name" value="GPCR_Rhodpsn_7TM"/>
</dbReference>
<keyword evidence="8" id="KW-1185">Reference proteome</keyword>
<dbReference type="PROSITE" id="PS50262">
    <property type="entry name" value="G_PROTEIN_RECEP_F1_2"/>
    <property type="match status" value="1"/>
</dbReference>
<evidence type="ECO:0000313" key="7">
    <source>
        <dbReference type="EMBL" id="KAK6177571.1"/>
    </source>
</evidence>
<evidence type="ECO:0000256" key="3">
    <source>
        <dbReference type="ARBA" id="ARBA00022989"/>
    </source>
</evidence>
<dbReference type="PANTHER" id="PTHR46273:SF4">
    <property type="entry name" value="AT19640P"/>
    <property type="match status" value="1"/>
</dbReference>
<gene>
    <name evidence="7" type="ORF">SNE40_015646</name>
</gene>
<comment type="caution">
    <text evidence="7">The sequence shown here is derived from an EMBL/GenBank/DDBJ whole genome shotgun (WGS) entry which is preliminary data.</text>
</comment>
<evidence type="ECO:0000256" key="4">
    <source>
        <dbReference type="ARBA" id="ARBA00023136"/>
    </source>
</evidence>
<reference evidence="7 8" key="1">
    <citation type="submission" date="2024-01" db="EMBL/GenBank/DDBJ databases">
        <title>The genome of the rayed Mediterranean limpet Patella caerulea (Linnaeus, 1758).</title>
        <authorList>
            <person name="Anh-Thu Weber A."/>
            <person name="Halstead-Nussloch G."/>
        </authorList>
    </citation>
    <scope>NUCLEOTIDE SEQUENCE [LARGE SCALE GENOMIC DNA]</scope>
    <source>
        <strain evidence="7">AATW-2023a</strain>
        <tissue evidence="7">Whole specimen</tissue>
    </source>
</reference>
<dbReference type="GO" id="GO:0008528">
    <property type="term" value="F:G protein-coupled peptide receptor activity"/>
    <property type="evidence" value="ECO:0007669"/>
    <property type="project" value="InterPro"/>
</dbReference>
<feature type="transmembrane region" description="Helical" evidence="5">
    <location>
        <begin position="149"/>
        <end position="167"/>
    </location>
</feature>
<dbReference type="Gene3D" id="1.20.1070.10">
    <property type="entry name" value="Rhodopsin 7-helix transmembrane proteins"/>
    <property type="match status" value="1"/>
</dbReference>
<name>A0AAN8JG50_PATCE</name>
<evidence type="ECO:0000256" key="1">
    <source>
        <dbReference type="ARBA" id="ARBA00004370"/>
    </source>
</evidence>
<dbReference type="PANTHER" id="PTHR46273">
    <property type="entry name" value="MYOSUPPRESSIN RECEPTOR 1, ISOFORM B-RELATED"/>
    <property type="match status" value="1"/>
</dbReference>
<evidence type="ECO:0000256" key="5">
    <source>
        <dbReference type="SAM" id="Phobius"/>
    </source>
</evidence>
<protein>
    <recommendedName>
        <fullName evidence="6">G-protein coupled receptors family 1 profile domain-containing protein</fullName>
    </recommendedName>
</protein>
<evidence type="ECO:0000313" key="8">
    <source>
        <dbReference type="Proteomes" id="UP001347796"/>
    </source>
</evidence>
<dbReference type="AlphaFoldDB" id="A0AAN8JG50"/>
<feature type="transmembrane region" description="Helical" evidence="5">
    <location>
        <begin position="106"/>
        <end position="129"/>
    </location>
</feature>
<dbReference type="InterPro" id="IPR053219">
    <property type="entry name" value="GPCR_Dmsr-1"/>
</dbReference>
<evidence type="ECO:0000259" key="6">
    <source>
        <dbReference type="PROSITE" id="PS50262"/>
    </source>
</evidence>
<feature type="transmembrane region" description="Helical" evidence="5">
    <location>
        <begin position="50"/>
        <end position="74"/>
    </location>
</feature>
<sequence length="196" mass="22326">MVPNFLTNELKPLGTGTNTTATSTYNATFYVLKSLNLGTQETQFLVLVNVLVYAIVGKLIPCCLMGIFGTMLVYQMQMHVQKRRRIIMTFSEASGMKFREHSRTTVMLISVIILFVVAEFPQGVLIMISACKRRFFDTVYLPLGDVMDIVALLNNAINFVLYCTMSAKFRETFIMLFCSLPKCWQKCLGERSIMYM</sequence>
<proteinExistence type="predicted"/>
<dbReference type="InterPro" id="IPR019427">
    <property type="entry name" value="7TM_GPCR_serpentine_rcpt_Srw"/>
</dbReference>
<comment type="subcellular location">
    <subcellularLocation>
        <location evidence="1">Membrane</location>
    </subcellularLocation>
</comment>
<feature type="domain" description="G-protein coupled receptors family 1 profile" evidence="6">
    <location>
        <begin position="1"/>
        <end position="162"/>
    </location>
</feature>
<dbReference type="SUPFAM" id="SSF81321">
    <property type="entry name" value="Family A G protein-coupled receptor-like"/>
    <property type="match status" value="1"/>
</dbReference>